<organism evidence="1 2">
    <name type="scientific">Delftia lacustris</name>
    <dbReference type="NCBI Taxonomy" id="558537"/>
    <lineage>
        <taxon>Bacteria</taxon>
        <taxon>Pseudomonadati</taxon>
        <taxon>Pseudomonadota</taxon>
        <taxon>Betaproteobacteria</taxon>
        <taxon>Burkholderiales</taxon>
        <taxon>Comamonadaceae</taxon>
        <taxon>Delftia</taxon>
    </lineage>
</organism>
<name>A0A7T3DGH6_9BURK</name>
<protein>
    <submittedName>
        <fullName evidence="1">Uncharacterized protein</fullName>
    </submittedName>
</protein>
<keyword evidence="2" id="KW-1185">Reference proteome</keyword>
<dbReference type="KEGG" id="dla:I6G47_04830"/>
<reference evidence="1 2" key="1">
    <citation type="submission" date="2020-12" db="EMBL/GenBank/DDBJ databases">
        <title>FDA dAtabase for Regulatory Grade micrObial Sequences (FDA-ARGOS): Supporting development and validation of Infectious Disease Dx tests.</title>
        <authorList>
            <person name="Sproer C."/>
            <person name="Gronow S."/>
            <person name="Severitt S."/>
            <person name="Schroder I."/>
            <person name="Tallon L."/>
            <person name="Sadzewicz L."/>
            <person name="Zhao X."/>
            <person name="Boylan J."/>
            <person name="Ott S."/>
            <person name="Bowen H."/>
            <person name="Vavikolanu K."/>
            <person name="Mehta A."/>
            <person name="Aluvathingal J."/>
            <person name="Nadendla S."/>
            <person name="Lowell S."/>
            <person name="Myers T."/>
            <person name="Yan Y."/>
            <person name="Sichtig H."/>
        </authorList>
    </citation>
    <scope>NUCLEOTIDE SEQUENCE [LARGE SCALE GENOMIC DNA]</scope>
    <source>
        <strain evidence="1 2">FDAARGOS_890</strain>
    </source>
</reference>
<evidence type="ECO:0000313" key="1">
    <source>
        <dbReference type="EMBL" id="QPS82410.1"/>
    </source>
</evidence>
<accession>A0A7T3DGH6</accession>
<evidence type="ECO:0000313" key="2">
    <source>
        <dbReference type="Proteomes" id="UP000595064"/>
    </source>
</evidence>
<sequence length="155" mass="18140">MEDFLEEYNIHDRPINNIMSSFLLYFEEINQESKNYKGFAEVGLFQTPETIFSGSIRATINGRNFNAAIISDKTHQSCNGFFQENSEHADNIKILFNFIENRLTNDCIIPNIAKFIFNNQSTVNLSAKWISINIEDARNNFNRNFFDEGYFLRLR</sequence>
<dbReference type="Proteomes" id="UP000595064">
    <property type="component" value="Chromosome"/>
</dbReference>
<dbReference type="EMBL" id="CP065748">
    <property type="protein sequence ID" value="QPS82410.1"/>
    <property type="molecule type" value="Genomic_DNA"/>
</dbReference>
<dbReference type="AlphaFoldDB" id="A0A7T3DGH6"/>
<proteinExistence type="predicted"/>
<gene>
    <name evidence="1" type="ORF">I6G47_04830</name>
</gene>
<dbReference type="RefSeq" id="WP_080649853.1">
    <property type="nucleotide sequence ID" value="NZ_CP065748.1"/>
</dbReference>